<dbReference type="PROSITE" id="PS01099">
    <property type="entry name" value="COMPLEX1_24K"/>
    <property type="match status" value="1"/>
</dbReference>
<evidence type="ECO:0000256" key="2">
    <source>
        <dbReference type="ARBA" id="ARBA00022714"/>
    </source>
</evidence>
<dbReference type="RefSeq" id="WP_269331536.1">
    <property type="nucleotide sequence ID" value="NZ_JAMZFT010000001.1"/>
</dbReference>
<dbReference type="GO" id="GO:0022804">
    <property type="term" value="F:active transmembrane transporter activity"/>
    <property type="evidence" value="ECO:0007669"/>
    <property type="project" value="UniProtKB-ARBA"/>
</dbReference>
<reference evidence="11" key="1">
    <citation type="submission" date="2022-06" db="EMBL/GenBank/DDBJ databases">
        <title>Isolation and Genomics of Futiania mangrovii gen. nov., sp. nov., a Rare and Metabolically-versatile member in the Class Alphaproteobacteria.</title>
        <authorList>
            <person name="Liu L."/>
            <person name="Huang W.-C."/>
            <person name="Pan J."/>
            <person name="Li J."/>
            <person name="Huang Y."/>
            <person name="Du H."/>
            <person name="Liu Y."/>
            <person name="Li M."/>
        </authorList>
    </citation>
    <scope>NUCLEOTIDE SEQUENCE</scope>
    <source>
        <strain evidence="11">FT118</strain>
    </source>
</reference>
<dbReference type="GO" id="GO:1902494">
    <property type="term" value="C:catalytic complex"/>
    <property type="evidence" value="ECO:0007669"/>
    <property type="project" value="UniProtKB-ARBA"/>
</dbReference>
<evidence type="ECO:0000256" key="7">
    <source>
        <dbReference type="ARBA" id="ARBA00023027"/>
    </source>
</evidence>
<dbReference type="GO" id="GO:0098662">
    <property type="term" value="P:inorganic cation transmembrane transport"/>
    <property type="evidence" value="ECO:0007669"/>
    <property type="project" value="UniProtKB-ARBA"/>
</dbReference>
<evidence type="ECO:0000256" key="1">
    <source>
        <dbReference type="ARBA" id="ARBA00010643"/>
    </source>
</evidence>
<dbReference type="GO" id="GO:0031967">
    <property type="term" value="C:organelle envelope"/>
    <property type="evidence" value="ECO:0007669"/>
    <property type="project" value="UniProtKB-ARBA"/>
</dbReference>
<gene>
    <name evidence="11" type="primary">nuoE</name>
    <name evidence="11" type="ORF">NJQ99_04170</name>
</gene>
<dbReference type="EC" id="1.6.5.11" evidence="11"/>
<keyword evidence="5" id="KW-0408">Iron</keyword>
<dbReference type="EMBL" id="JAMZFT010000001">
    <property type="protein sequence ID" value="MCP1335596.1"/>
    <property type="molecule type" value="Genomic_DNA"/>
</dbReference>
<dbReference type="InterPro" id="IPR042128">
    <property type="entry name" value="NuoE_dom"/>
</dbReference>
<organism evidence="11 12">
    <name type="scientific">Futiania mangrovi</name>
    <dbReference type="NCBI Taxonomy" id="2959716"/>
    <lineage>
        <taxon>Bacteria</taxon>
        <taxon>Pseudomonadati</taxon>
        <taxon>Pseudomonadota</taxon>
        <taxon>Alphaproteobacteria</taxon>
        <taxon>Futianiales</taxon>
        <taxon>Futianiaceae</taxon>
        <taxon>Futiania</taxon>
    </lineage>
</organism>
<evidence type="ECO:0000256" key="3">
    <source>
        <dbReference type="ARBA" id="ARBA00022723"/>
    </source>
</evidence>
<dbReference type="FunFam" id="3.40.30.10:FF:000022">
    <property type="entry name" value="NADH dehydrogenase flavoprotein 2, mitochondrial"/>
    <property type="match status" value="1"/>
</dbReference>
<keyword evidence="11" id="KW-0560">Oxidoreductase</keyword>
<comment type="similarity">
    <text evidence="1">Belongs to the complex I 24 kDa subunit family.</text>
</comment>
<dbReference type="GO" id="GO:0098796">
    <property type="term" value="C:membrane protein complex"/>
    <property type="evidence" value="ECO:0007669"/>
    <property type="project" value="UniProtKB-ARBA"/>
</dbReference>
<evidence type="ECO:0000313" key="12">
    <source>
        <dbReference type="Proteomes" id="UP001055804"/>
    </source>
</evidence>
<dbReference type="NCBIfam" id="TIGR01958">
    <property type="entry name" value="nuoE_fam"/>
    <property type="match status" value="1"/>
</dbReference>
<evidence type="ECO:0000313" key="11">
    <source>
        <dbReference type="EMBL" id="MCP1335596.1"/>
    </source>
</evidence>
<keyword evidence="4" id="KW-1278">Translocase</keyword>
<dbReference type="CDD" id="cd03064">
    <property type="entry name" value="TRX_Fd_NuoE"/>
    <property type="match status" value="1"/>
</dbReference>
<evidence type="ECO:0000256" key="10">
    <source>
        <dbReference type="SAM" id="MobiDB-lite"/>
    </source>
</evidence>
<dbReference type="FunFam" id="1.10.10.1590:FF:000001">
    <property type="entry name" value="NADH-quinone oxidoreductase subunit E"/>
    <property type="match status" value="1"/>
</dbReference>
<keyword evidence="6" id="KW-0411">Iron-sulfur</keyword>
<dbReference type="Pfam" id="PF01257">
    <property type="entry name" value="2Fe-2S_thioredx"/>
    <property type="match status" value="1"/>
</dbReference>
<dbReference type="GO" id="GO:0046872">
    <property type="term" value="F:metal ion binding"/>
    <property type="evidence" value="ECO:0007669"/>
    <property type="project" value="UniProtKB-KW"/>
</dbReference>
<sequence length="343" mass="36900">MALRRLHHEQPESFAFTAENKDWAAGQIAKYPEGRQASAIIPLLWKAQAQAGGWLPRPAIEHVADMLGMPYIRALEVATFYSMFNLAPVGKFFVQVCGTTPCMLRGSDDVIAVCKDKIGPEGKVSADGTFSWLEVECLGACCNAPMVQVNDDYYEDLTRENFSELLDDLKAGKARTPGSLIGRKTSEPVGGLTSLTDPAVYNGTATATKAAGPKADDQAPKKAAKPKPQAQEGAPALKDPGEGAAAEAAPELLKAPKGEADDLKKISGVGPKLETLLNEMGFWHFSQIAAWTPENVAWVDARLKFKGRIERDDWIGQAKILAGGGETEFSKRVEKGDVPSSKD</sequence>
<dbReference type="InterPro" id="IPR002023">
    <property type="entry name" value="NuoE-like"/>
</dbReference>
<keyword evidence="2" id="KW-0001">2Fe-2S</keyword>
<dbReference type="PANTHER" id="PTHR10371">
    <property type="entry name" value="NADH DEHYDROGENASE UBIQUINONE FLAVOPROTEIN 2, MITOCHONDRIAL"/>
    <property type="match status" value="1"/>
</dbReference>
<dbReference type="SUPFAM" id="SSF52833">
    <property type="entry name" value="Thioredoxin-like"/>
    <property type="match status" value="1"/>
</dbReference>
<dbReference type="Gene3D" id="3.40.30.10">
    <property type="entry name" value="Glutaredoxin"/>
    <property type="match status" value="1"/>
</dbReference>
<keyword evidence="3" id="KW-0479">Metal-binding</keyword>
<dbReference type="GO" id="GO:0031090">
    <property type="term" value="C:organelle membrane"/>
    <property type="evidence" value="ECO:0007669"/>
    <property type="project" value="UniProtKB-ARBA"/>
</dbReference>
<dbReference type="PANTHER" id="PTHR10371:SF3">
    <property type="entry name" value="NADH DEHYDROGENASE [UBIQUINONE] FLAVOPROTEIN 2, MITOCHONDRIAL"/>
    <property type="match status" value="1"/>
</dbReference>
<accession>A0A9J6P812</accession>
<dbReference type="GO" id="GO:0022890">
    <property type="term" value="F:inorganic cation transmembrane transporter activity"/>
    <property type="evidence" value="ECO:0007669"/>
    <property type="project" value="UniProtKB-ARBA"/>
</dbReference>
<feature type="compositionally biased region" description="Low complexity" evidence="10">
    <location>
        <begin position="226"/>
        <end position="246"/>
    </location>
</feature>
<keyword evidence="7" id="KW-0520">NAD</keyword>
<feature type="region of interest" description="Disordered" evidence="10">
    <location>
        <begin position="176"/>
        <end position="246"/>
    </location>
</feature>
<dbReference type="InterPro" id="IPR036249">
    <property type="entry name" value="Thioredoxin-like_sf"/>
</dbReference>
<evidence type="ECO:0000256" key="8">
    <source>
        <dbReference type="ARBA" id="ARBA00034078"/>
    </source>
</evidence>
<dbReference type="GO" id="GO:0003954">
    <property type="term" value="F:NADH dehydrogenase activity"/>
    <property type="evidence" value="ECO:0007669"/>
    <property type="project" value="TreeGrafter"/>
</dbReference>
<comment type="caution">
    <text evidence="11">The sequence shown here is derived from an EMBL/GenBank/DDBJ whole genome shotgun (WGS) entry which is preliminary data.</text>
</comment>
<evidence type="ECO:0000256" key="4">
    <source>
        <dbReference type="ARBA" id="ARBA00022967"/>
    </source>
</evidence>
<evidence type="ECO:0000256" key="6">
    <source>
        <dbReference type="ARBA" id="ARBA00023014"/>
    </source>
</evidence>
<protein>
    <submittedName>
        <fullName evidence="11">NADH-quinone oxidoreductase subunit NuoE</fullName>
        <ecNumber evidence="11">1.6.5.11</ecNumber>
    </submittedName>
</protein>
<dbReference type="NCBIfam" id="NF005724">
    <property type="entry name" value="PRK07539.1-4"/>
    <property type="match status" value="1"/>
</dbReference>
<evidence type="ECO:0000256" key="5">
    <source>
        <dbReference type="ARBA" id="ARBA00023004"/>
    </source>
</evidence>
<dbReference type="AlphaFoldDB" id="A0A9J6P812"/>
<dbReference type="Gene3D" id="1.10.10.1590">
    <property type="entry name" value="NADH-quinone oxidoreductase subunit E"/>
    <property type="match status" value="1"/>
</dbReference>
<dbReference type="Proteomes" id="UP001055804">
    <property type="component" value="Unassembled WGS sequence"/>
</dbReference>
<keyword evidence="12" id="KW-1185">Reference proteome</keyword>
<dbReference type="InterPro" id="IPR041921">
    <property type="entry name" value="NuoE_N"/>
</dbReference>
<proteinExistence type="inferred from homology"/>
<dbReference type="Gene3D" id="1.10.150.20">
    <property type="entry name" value="5' to 3' exonuclease, C-terminal subdomain"/>
    <property type="match status" value="1"/>
</dbReference>
<comment type="catalytic activity">
    <reaction evidence="9">
        <text>a quinone + NADH + 5 H(+)(in) = a quinol + NAD(+) + 4 H(+)(out)</text>
        <dbReference type="Rhea" id="RHEA:57888"/>
        <dbReference type="ChEBI" id="CHEBI:15378"/>
        <dbReference type="ChEBI" id="CHEBI:24646"/>
        <dbReference type="ChEBI" id="CHEBI:57540"/>
        <dbReference type="ChEBI" id="CHEBI:57945"/>
        <dbReference type="ChEBI" id="CHEBI:132124"/>
    </reaction>
</comment>
<dbReference type="GO" id="GO:0008324">
    <property type="term" value="F:monoatomic cation transmembrane transporter activity"/>
    <property type="evidence" value="ECO:0007669"/>
    <property type="project" value="UniProtKB-ARBA"/>
</dbReference>
<comment type="cofactor">
    <cofactor evidence="8">
        <name>[2Fe-2S] cluster</name>
        <dbReference type="ChEBI" id="CHEBI:190135"/>
    </cofactor>
</comment>
<name>A0A9J6P812_9PROT</name>
<evidence type="ECO:0000256" key="9">
    <source>
        <dbReference type="ARBA" id="ARBA00047712"/>
    </source>
</evidence>
<feature type="compositionally biased region" description="Low complexity" evidence="10">
    <location>
        <begin position="203"/>
        <end position="213"/>
    </location>
</feature>
<dbReference type="GO" id="GO:0051537">
    <property type="term" value="F:2 iron, 2 sulfur cluster binding"/>
    <property type="evidence" value="ECO:0007669"/>
    <property type="project" value="UniProtKB-KW"/>
</dbReference>